<proteinExistence type="predicted"/>
<accession>A0A1X4GBR4</accession>
<dbReference type="AlphaFoldDB" id="A0A1X4GBR4"/>
<reference evidence="2" key="1">
    <citation type="submission" date="2017-04" db="EMBL/GenBank/DDBJ databases">
        <authorList>
            <person name="Abreu V.A."/>
            <person name="Popin R.V."/>
            <person name="Rigonato J."/>
            <person name="Andreote A.P."/>
            <person name="Schaker P.C."/>
            <person name="Hoff-Risseti C."/>
            <person name="Alvarenga D.O."/>
            <person name="Varani A.M."/>
            <person name="Fiore M.F."/>
        </authorList>
    </citation>
    <scope>NUCLEOTIDE SEQUENCE [LARGE SCALE GENOMIC DNA]</scope>
    <source>
        <strain evidence="2">CENA303</strain>
    </source>
</reference>
<sequence length="59" mass="7011">MFPPNHTKKTLQGKYYNNYHYHAIGNGKSRKREWRRSNILMGAMDTTTIKWEINQGLLT</sequence>
<name>A0A1X4GBR4_9CYAN</name>
<evidence type="ECO:0000313" key="2">
    <source>
        <dbReference type="Proteomes" id="UP000192997"/>
    </source>
</evidence>
<comment type="caution">
    <text evidence="1">The sequence shown here is derived from an EMBL/GenBank/DDBJ whole genome shotgun (WGS) entry which is preliminary data.</text>
</comment>
<protein>
    <submittedName>
        <fullName evidence="1">Uncharacterized protein</fullName>
    </submittedName>
</protein>
<dbReference type="EMBL" id="NBYN01000009">
    <property type="protein sequence ID" value="OSO94621.1"/>
    <property type="molecule type" value="Genomic_DNA"/>
</dbReference>
<evidence type="ECO:0000313" key="1">
    <source>
        <dbReference type="EMBL" id="OSO94621.1"/>
    </source>
</evidence>
<dbReference type="Proteomes" id="UP000192997">
    <property type="component" value="Unassembled WGS sequence"/>
</dbReference>
<gene>
    <name evidence="1" type="ORF">B7O87_02240</name>
</gene>
<organism evidence="1 2">
    <name type="scientific">Cylindrospermopsis raciborskii CENA303</name>
    <dbReference type="NCBI Taxonomy" id="1170769"/>
    <lineage>
        <taxon>Bacteria</taxon>
        <taxon>Bacillati</taxon>
        <taxon>Cyanobacteriota</taxon>
        <taxon>Cyanophyceae</taxon>
        <taxon>Nostocales</taxon>
        <taxon>Aphanizomenonaceae</taxon>
        <taxon>Cylindrospermopsis</taxon>
    </lineage>
</organism>